<protein>
    <recommendedName>
        <fullName evidence="2">Glycosyl transferase family 1 domain-containing protein</fullName>
    </recommendedName>
</protein>
<sequence>MNIALVTPWFGKELAGGAERLAWDLAFGLRTRGHSTTVYSTCVESFASPWNKNTLKPGLSLVDELPVLRFPVGRVSSVSFRAVNRKLLAIERRSLKPGAPILDESETERFVRDNIGSSQLVAHLAERAKTYDAVLFLPYLYGTTLQAWRAVADRAAIVPCLHDEAYAYLEPVAEMMRGSAALFFNSSAEYELARRLYGPGIAPRSAVVGSGVALPGNGRLPRALAGKKFVLYIGRWDEGKNVTLLVDAFRRFRAIAPSSALHLVFAGAGSESQHFADENILGLGRVSDEERDGLLRSCSALLQPSVNESFSRSIMEAWACGRPVAVHSDCDVTAGVLAETAAGWQASDTAGWQGIYHEIDVAAPSELAALGARGETYVRENAAWERVFDRYEEHLSAMVARRDPSPPRGVRVTQLLERASYGDAETVFALQLDSLLRARGVQAEVLARAVAEEMRGVVRPAINGASGFRAVPTPSARHARAAAGVKPLDAAPFVDFERWNIAPDASLVAGLQDGRRNLLVVAPVAPQNRQLACVDLFARYLAFDPTARLSLVGPLLDGDYARSVQERIEALALEHRILMPGVVSQPALAAFYRTAQLFISLRESYPTGLSLLEAMAFDLPICALACEDARAVLGGSGILVTHLERPMEVAALWHLSIADTAFRATVLAGQRRRIAAISSERIAEEVVAAATGRKAPTHG</sequence>
<dbReference type="Pfam" id="PF13692">
    <property type="entry name" value="Glyco_trans_1_4"/>
    <property type="match status" value="1"/>
</dbReference>
<dbReference type="GO" id="GO:0009103">
    <property type="term" value="P:lipopolysaccharide biosynthetic process"/>
    <property type="evidence" value="ECO:0007669"/>
    <property type="project" value="TreeGrafter"/>
</dbReference>
<name>E6Q5U7_9ZZZZ</name>
<gene>
    <name evidence="3" type="ORF">CARN4_2416</name>
</gene>
<dbReference type="GO" id="GO:0016757">
    <property type="term" value="F:glycosyltransferase activity"/>
    <property type="evidence" value="ECO:0007669"/>
    <property type="project" value="InterPro"/>
</dbReference>
<proteinExistence type="predicted"/>
<evidence type="ECO:0000256" key="1">
    <source>
        <dbReference type="ARBA" id="ARBA00022679"/>
    </source>
</evidence>
<reference evidence="3" key="1">
    <citation type="submission" date="2009-10" db="EMBL/GenBank/DDBJ databases">
        <title>Diversity of trophic interactions inside an arsenic-rich microbial ecosystem.</title>
        <authorList>
            <person name="Bertin P.N."/>
            <person name="Heinrich-Salmeron A."/>
            <person name="Pelletier E."/>
            <person name="Goulhen-Chollet F."/>
            <person name="Arsene-Ploetze F."/>
            <person name="Gallien S."/>
            <person name="Calteau A."/>
            <person name="Vallenet D."/>
            <person name="Casiot C."/>
            <person name="Chane-Woon-Ming B."/>
            <person name="Giloteaux L."/>
            <person name="Barakat M."/>
            <person name="Bonnefoy V."/>
            <person name="Bruneel O."/>
            <person name="Chandler M."/>
            <person name="Cleiss J."/>
            <person name="Duran R."/>
            <person name="Elbaz-Poulichet F."/>
            <person name="Fonknechten N."/>
            <person name="Lauga B."/>
            <person name="Mornico D."/>
            <person name="Ortet P."/>
            <person name="Schaeffer C."/>
            <person name="Siguier P."/>
            <person name="Alexander Thil Smith A."/>
            <person name="Van Dorsselaer A."/>
            <person name="Weissenbach J."/>
            <person name="Medigue C."/>
            <person name="Le Paslier D."/>
        </authorList>
    </citation>
    <scope>NUCLEOTIDE SEQUENCE</scope>
</reference>
<dbReference type="SUPFAM" id="SSF53756">
    <property type="entry name" value="UDP-Glycosyltransferase/glycogen phosphorylase"/>
    <property type="match status" value="2"/>
</dbReference>
<comment type="caution">
    <text evidence="3">The sequence shown here is derived from an EMBL/GenBank/DDBJ whole genome shotgun (WGS) entry which is preliminary data.</text>
</comment>
<dbReference type="AlphaFoldDB" id="E6Q5U7"/>
<dbReference type="Gene3D" id="3.40.50.2000">
    <property type="entry name" value="Glycogen Phosphorylase B"/>
    <property type="match status" value="4"/>
</dbReference>
<dbReference type="Pfam" id="PF00534">
    <property type="entry name" value="Glycos_transf_1"/>
    <property type="match status" value="1"/>
</dbReference>
<evidence type="ECO:0000313" key="3">
    <source>
        <dbReference type="EMBL" id="CBI02568.1"/>
    </source>
</evidence>
<dbReference type="InterPro" id="IPR001296">
    <property type="entry name" value="Glyco_trans_1"/>
</dbReference>
<feature type="domain" description="Glycosyl transferase family 1" evidence="2">
    <location>
        <begin position="513"/>
        <end position="626"/>
    </location>
</feature>
<keyword evidence="1" id="KW-0808">Transferase</keyword>
<accession>E6Q5U7</accession>
<evidence type="ECO:0000259" key="2">
    <source>
        <dbReference type="Pfam" id="PF00534"/>
    </source>
</evidence>
<dbReference type="CDD" id="cd03801">
    <property type="entry name" value="GT4_PimA-like"/>
    <property type="match status" value="1"/>
</dbReference>
<organism evidence="3">
    <name type="scientific">mine drainage metagenome</name>
    <dbReference type="NCBI Taxonomy" id="410659"/>
    <lineage>
        <taxon>unclassified sequences</taxon>
        <taxon>metagenomes</taxon>
        <taxon>ecological metagenomes</taxon>
    </lineage>
</organism>
<dbReference type="PANTHER" id="PTHR46401">
    <property type="entry name" value="GLYCOSYLTRANSFERASE WBBK-RELATED"/>
    <property type="match status" value="1"/>
</dbReference>
<dbReference type="PANTHER" id="PTHR46401:SF2">
    <property type="entry name" value="GLYCOSYLTRANSFERASE WBBK-RELATED"/>
    <property type="match status" value="1"/>
</dbReference>
<dbReference type="EMBL" id="CABO01000039">
    <property type="protein sequence ID" value="CBI02568.1"/>
    <property type="molecule type" value="Genomic_DNA"/>
</dbReference>